<dbReference type="AlphaFoldDB" id="A0A0B5BDG5"/>
<dbReference type="InterPro" id="IPR005883">
    <property type="entry name" value="PilM"/>
</dbReference>
<dbReference type="PANTHER" id="PTHR32432">
    <property type="entry name" value="CELL DIVISION PROTEIN FTSA-RELATED"/>
    <property type="match status" value="1"/>
</dbReference>
<sequence>MLFSRTAVGMDITPHGITVAAVGGGSKAPKLVAHGSAAFPEGKLCILHREPNVLDPGVFVKTVREAYHRLLVKSNQVSVSLPDAAGHVMILDVETRFRSHEEGRDIIRWKLKKSLPYDVSDIHLDYQTLREKENGELSVLVAIISRHVVTQYEDLILEAGIQPNRIDFTAFNLCRPFARRLELGESSLFVAYYEGVLSILVFSEGILEFFRTKELGGTESDMNRVFMEINSSLLIYRDKNAGRELKEVFCFGGSGDVDMFRSVISEASGVEPQALELGRFITLPDGMAGGNGAPTSLCAALGAAMRNL</sequence>
<dbReference type="KEGG" id="gpi:GPICK_07185"/>
<dbReference type="OrthoDB" id="5405299at2"/>
<dbReference type="EMBL" id="CP009788">
    <property type="protein sequence ID" value="AJE03169.1"/>
    <property type="molecule type" value="Genomic_DNA"/>
</dbReference>
<dbReference type="SUPFAM" id="SSF53067">
    <property type="entry name" value="Actin-like ATPase domain"/>
    <property type="match status" value="1"/>
</dbReference>
<dbReference type="STRING" id="345632.GPICK_07185"/>
<gene>
    <name evidence="1" type="ORF">GPICK_07185</name>
</gene>
<proteinExistence type="predicted"/>
<reference evidence="1 2" key="1">
    <citation type="journal article" date="2015" name="Genome Announc.">
        <title>Complete Genome of Geobacter pickeringii G13T, a Metal-Reducing Isolate from Sedimentary Kaolin Deposits.</title>
        <authorList>
            <person name="Badalamenti J.P."/>
            <person name="Bond D.R."/>
        </authorList>
    </citation>
    <scope>NUCLEOTIDE SEQUENCE [LARGE SCALE GENOMIC DNA]</scope>
    <source>
        <strain evidence="1 2">G13</strain>
    </source>
</reference>
<organism evidence="1 2">
    <name type="scientific">Geobacter pickeringii</name>
    <dbReference type="NCBI Taxonomy" id="345632"/>
    <lineage>
        <taxon>Bacteria</taxon>
        <taxon>Pseudomonadati</taxon>
        <taxon>Thermodesulfobacteriota</taxon>
        <taxon>Desulfuromonadia</taxon>
        <taxon>Geobacterales</taxon>
        <taxon>Geobacteraceae</taxon>
        <taxon>Geobacter</taxon>
    </lineage>
</organism>
<evidence type="ECO:0000313" key="2">
    <source>
        <dbReference type="Proteomes" id="UP000057609"/>
    </source>
</evidence>
<evidence type="ECO:0000313" key="1">
    <source>
        <dbReference type="EMBL" id="AJE03169.1"/>
    </source>
</evidence>
<dbReference type="HOGENOM" id="CLU_905400_0_0_7"/>
<keyword evidence="2" id="KW-1185">Reference proteome</keyword>
<dbReference type="PANTHER" id="PTHR32432:SF3">
    <property type="entry name" value="ETHANOLAMINE UTILIZATION PROTEIN EUTJ"/>
    <property type="match status" value="1"/>
</dbReference>
<dbReference type="InterPro" id="IPR043129">
    <property type="entry name" value="ATPase_NBD"/>
</dbReference>
<name>A0A0B5BDG5_9BACT</name>
<dbReference type="InterPro" id="IPR050696">
    <property type="entry name" value="FtsA/MreB"/>
</dbReference>
<dbReference type="Gene3D" id="3.30.420.40">
    <property type="match status" value="1"/>
</dbReference>
<accession>A0A0B5BDG5</accession>
<dbReference type="Pfam" id="PF11104">
    <property type="entry name" value="PilM_2"/>
    <property type="match status" value="1"/>
</dbReference>
<protein>
    <submittedName>
        <fullName evidence="1">Pilus assembly protein PilM</fullName>
    </submittedName>
</protein>
<dbReference type="Proteomes" id="UP000057609">
    <property type="component" value="Chromosome"/>
</dbReference>